<reference evidence="2" key="1">
    <citation type="submission" date="2022-10" db="EMBL/GenBank/DDBJ databases">
        <title>Tapping the CABI collections for fungal endophytes: first genome assemblies for Collariella, Neodidymelliopsis, Ascochyta clinopodiicola, Didymella pomorum, Didymosphaeria variabile, Neocosmospora piperis and Neocucurbitaria cava.</title>
        <authorList>
            <person name="Hill R."/>
        </authorList>
    </citation>
    <scope>NUCLEOTIDE SEQUENCE</scope>
    <source>
        <strain evidence="2">IMI 356815</strain>
    </source>
</reference>
<evidence type="ECO:0000259" key="1">
    <source>
        <dbReference type="Pfam" id="PF00501"/>
    </source>
</evidence>
<dbReference type="EMBL" id="JAPEUX010000006">
    <property type="protein sequence ID" value="KAJ4350104.1"/>
    <property type="molecule type" value="Genomic_DNA"/>
</dbReference>
<dbReference type="SUPFAM" id="SSF56801">
    <property type="entry name" value="Acetyl-CoA synthetase-like"/>
    <property type="match status" value="1"/>
</dbReference>
<keyword evidence="3" id="KW-1185">Reference proteome</keyword>
<dbReference type="AlphaFoldDB" id="A0A9W9C8V2"/>
<dbReference type="Proteomes" id="UP001140513">
    <property type="component" value="Unassembled WGS sequence"/>
</dbReference>
<dbReference type="PANTHER" id="PTHR45527:SF1">
    <property type="entry name" value="FATTY ACID SYNTHASE"/>
    <property type="match status" value="1"/>
</dbReference>
<proteinExistence type="predicted"/>
<dbReference type="RefSeq" id="XP_056069034.1">
    <property type="nucleotide sequence ID" value="XM_056217478.1"/>
</dbReference>
<comment type="caution">
    <text evidence="2">The sequence shown here is derived from an EMBL/GenBank/DDBJ whole genome shotgun (WGS) entry which is preliminary data.</text>
</comment>
<gene>
    <name evidence="2" type="ORF">N0V89_008725</name>
</gene>
<dbReference type="GO" id="GO:0043041">
    <property type="term" value="P:amino acid activation for nonribosomal peptide biosynthetic process"/>
    <property type="evidence" value="ECO:0007669"/>
    <property type="project" value="TreeGrafter"/>
</dbReference>
<organism evidence="2 3">
    <name type="scientific">Didymosphaeria variabile</name>
    <dbReference type="NCBI Taxonomy" id="1932322"/>
    <lineage>
        <taxon>Eukaryota</taxon>
        <taxon>Fungi</taxon>
        <taxon>Dikarya</taxon>
        <taxon>Ascomycota</taxon>
        <taxon>Pezizomycotina</taxon>
        <taxon>Dothideomycetes</taxon>
        <taxon>Pleosporomycetidae</taxon>
        <taxon>Pleosporales</taxon>
        <taxon>Massarineae</taxon>
        <taxon>Didymosphaeriaceae</taxon>
        <taxon>Didymosphaeria</taxon>
    </lineage>
</organism>
<dbReference type="GeneID" id="80912255"/>
<dbReference type="GO" id="GO:0031177">
    <property type="term" value="F:phosphopantetheine binding"/>
    <property type="evidence" value="ECO:0007669"/>
    <property type="project" value="TreeGrafter"/>
</dbReference>
<protein>
    <recommendedName>
        <fullName evidence="1">AMP-dependent synthetase/ligase domain-containing protein</fullName>
    </recommendedName>
</protein>
<evidence type="ECO:0000313" key="2">
    <source>
        <dbReference type="EMBL" id="KAJ4350104.1"/>
    </source>
</evidence>
<accession>A0A9W9C8V2</accession>
<dbReference type="PANTHER" id="PTHR45527">
    <property type="entry name" value="NONRIBOSOMAL PEPTIDE SYNTHETASE"/>
    <property type="match status" value="1"/>
</dbReference>
<dbReference type="GO" id="GO:0044550">
    <property type="term" value="P:secondary metabolite biosynthetic process"/>
    <property type="evidence" value="ECO:0007669"/>
    <property type="project" value="TreeGrafter"/>
</dbReference>
<feature type="domain" description="AMP-dependent synthetase/ligase" evidence="1">
    <location>
        <begin position="41"/>
        <end position="235"/>
    </location>
</feature>
<dbReference type="GO" id="GO:0005737">
    <property type="term" value="C:cytoplasm"/>
    <property type="evidence" value="ECO:0007669"/>
    <property type="project" value="TreeGrafter"/>
</dbReference>
<evidence type="ECO:0000313" key="3">
    <source>
        <dbReference type="Proteomes" id="UP001140513"/>
    </source>
</evidence>
<dbReference type="InterPro" id="IPR000873">
    <property type="entry name" value="AMP-dep_synth/lig_dom"/>
</dbReference>
<sequence>MGSSSEFQGISTLSTKDQILFTRFASGPTAIVPHNVVHKAFEHQVDEHPSLIAARHNGTNITYADLDVEANRLANYLIGCGLKPRQRVCLVVQRSFEMLVGIFAILKCGCQYVPMDGGVVSEEALQHTLRDTSASFVLALPKFEDKVNRCVPQEARIVCLGTNEEVSAARHRPAVSISAADGAYAIYTSGSTGKPKGVDVSHGNVTNALLLDPGKLGIAPGTKVGQVLNVSFDMGKPLDSA</sequence>
<dbReference type="Pfam" id="PF00501">
    <property type="entry name" value="AMP-binding"/>
    <property type="match status" value="1"/>
</dbReference>
<dbReference type="Gene3D" id="3.40.50.980">
    <property type="match status" value="2"/>
</dbReference>
<dbReference type="OrthoDB" id="3142841at2759"/>
<name>A0A9W9C8V2_9PLEO</name>